<dbReference type="PROSITE" id="PS51375">
    <property type="entry name" value="PPR"/>
    <property type="match status" value="2"/>
</dbReference>
<reference evidence="4 5" key="1">
    <citation type="journal article" date="2023" name="Life. Sci Alliance">
        <title>Evolutionary insights into 3D genome organization and epigenetic landscape of Vigna mungo.</title>
        <authorList>
            <person name="Junaid A."/>
            <person name="Singh B."/>
            <person name="Bhatia S."/>
        </authorList>
    </citation>
    <scope>NUCLEOTIDE SEQUENCE [LARGE SCALE GENOMIC DNA]</scope>
    <source>
        <strain evidence="4">Urdbean</strain>
    </source>
</reference>
<protein>
    <recommendedName>
        <fullName evidence="3">U-box domain-containing protein</fullName>
    </recommendedName>
</protein>
<evidence type="ECO:0000259" key="3">
    <source>
        <dbReference type="Pfam" id="PF25598"/>
    </source>
</evidence>
<evidence type="ECO:0000313" key="4">
    <source>
        <dbReference type="EMBL" id="WVZ01531.1"/>
    </source>
</evidence>
<name>A0AAQ3RRJ7_VIGMU</name>
<evidence type="ECO:0000256" key="2">
    <source>
        <dbReference type="PROSITE-ProRule" id="PRU00708"/>
    </source>
</evidence>
<proteinExistence type="predicted"/>
<dbReference type="InterPro" id="IPR002885">
    <property type="entry name" value="PPR_rpt"/>
</dbReference>
<dbReference type="Pfam" id="PF13041">
    <property type="entry name" value="PPR_2"/>
    <property type="match status" value="1"/>
</dbReference>
<dbReference type="InterPro" id="IPR015915">
    <property type="entry name" value="Kelch-typ_b-propeller"/>
</dbReference>
<dbReference type="NCBIfam" id="TIGR00756">
    <property type="entry name" value="PPR"/>
    <property type="match status" value="1"/>
</dbReference>
<dbReference type="Gene3D" id="2.120.10.80">
    <property type="entry name" value="Kelch-type beta propeller"/>
    <property type="match status" value="1"/>
</dbReference>
<feature type="domain" description="U-box" evidence="3">
    <location>
        <begin position="529"/>
        <end position="648"/>
    </location>
</feature>
<dbReference type="SUPFAM" id="SSF117281">
    <property type="entry name" value="Kelch motif"/>
    <property type="match status" value="1"/>
</dbReference>
<dbReference type="InterPro" id="IPR058678">
    <property type="entry name" value="ARM_PUB"/>
</dbReference>
<dbReference type="Proteomes" id="UP001374535">
    <property type="component" value="Chromosome 8"/>
</dbReference>
<dbReference type="EMBL" id="CP144693">
    <property type="protein sequence ID" value="WVZ01531.1"/>
    <property type="molecule type" value="Genomic_DNA"/>
</dbReference>
<sequence length="739" mass="81707">MMRELGKLEDDTLVAMQGYGGRCRGASSFWFSAGRIQACASGWKLILVEQDGVMRDDSGEDGHTGSDGFLFLLCFSVSKNIKQIHAQLITNGLKSPAFLAKLIEHYCGSPDSHIANNAHLVFQYLDKPDLFLFNTLIRCVKPNDSIIIFQDEFSRGLMFFDDYTYNFVLGACARFPSASTLWVGRQLHSLIVKHGVASNILVSTTKIYFYSSNKDIISARQVFDEMSMRSSITWNAMIRGYSSLKEGKTQYAFNALSLFKDMLVDVCGIKPTDTTVVAVLSAVSQMGLLETGACVHAFAEKTLCTEDDVFIGTGLVDMYSKCGCLDSSLSVFWRMNQKNILTWTTMTTGLAIHGKGKQALEVLYKMGDYGLKPNEATFTSFLSACCHGGLVEEGLQLFHEMKRTFNVTPQIKHYGCIVDLLGRAGKLKEAYEFIMWMPINPDDVIWRTLLGACKIHENVVMGEKVGKFLLQLEECSRPELTSKSEDYVSLSNVYALAERWVEVESVRKQMRAKRISNNAGCSAVQIASKAALKPLVESSFRGKGIKGVEGGAVSVLIELFVCASERRTCELILIGFDQLCGLVESRCGSGHCVQKIIRVSPVASDRGIRILVSICRYSVNVRVGAVSKFFLVLQVNSGFKTKERAKEISQIALLNLEEFFMYSCTFGPGTGPRYGHVMALVGTRYLMAIGGNDGKRPLTDVRALDTAAKPYEWRKLEPEGEGPPPCMCASASMNSTCFD</sequence>
<dbReference type="AlphaFoldDB" id="A0AAQ3RRJ7"/>
<dbReference type="InterPro" id="IPR011990">
    <property type="entry name" value="TPR-like_helical_dom_sf"/>
</dbReference>
<dbReference type="InterPro" id="IPR046848">
    <property type="entry name" value="E_motif"/>
</dbReference>
<dbReference type="Pfam" id="PF20431">
    <property type="entry name" value="E_motif"/>
    <property type="match status" value="1"/>
</dbReference>
<keyword evidence="5" id="KW-1185">Reference proteome</keyword>
<dbReference type="PANTHER" id="PTHR47926:SF537">
    <property type="entry name" value="PENTACOTRIPEPTIDE-REPEAT REGION OF PRORP DOMAIN-CONTAINING PROTEIN"/>
    <property type="match status" value="1"/>
</dbReference>
<organism evidence="4 5">
    <name type="scientific">Vigna mungo</name>
    <name type="common">Black gram</name>
    <name type="synonym">Phaseolus mungo</name>
    <dbReference type="NCBI Taxonomy" id="3915"/>
    <lineage>
        <taxon>Eukaryota</taxon>
        <taxon>Viridiplantae</taxon>
        <taxon>Streptophyta</taxon>
        <taxon>Embryophyta</taxon>
        <taxon>Tracheophyta</taxon>
        <taxon>Spermatophyta</taxon>
        <taxon>Magnoliopsida</taxon>
        <taxon>eudicotyledons</taxon>
        <taxon>Gunneridae</taxon>
        <taxon>Pentapetalae</taxon>
        <taxon>rosids</taxon>
        <taxon>fabids</taxon>
        <taxon>Fabales</taxon>
        <taxon>Fabaceae</taxon>
        <taxon>Papilionoideae</taxon>
        <taxon>50 kb inversion clade</taxon>
        <taxon>NPAAA clade</taxon>
        <taxon>indigoferoid/millettioid clade</taxon>
        <taxon>Phaseoleae</taxon>
        <taxon>Vigna</taxon>
    </lineage>
</organism>
<evidence type="ECO:0000256" key="1">
    <source>
        <dbReference type="ARBA" id="ARBA00022737"/>
    </source>
</evidence>
<dbReference type="Pfam" id="PF01535">
    <property type="entry name" value="PPR"/>
    <property type="match status" value="1"/>
</dbReference>
<dbReference type="Pfam" id="PF25598">
    <property type="entry name" value="ARM_PUB"/>
    <property type="match status" value="1"/>
</dbReference>
<dbReference type="GO" id="GO:0003723">
    <property type="term" value="F:RNA binding"/>
    <property type="evidence" value="ECO:0007669"/>
    <property type="project" value="InterPro"/>
</dbReference>
<accession>A0AAQ3RRJ7</accession>
<dbReference type="Gene3D" id="1.25.40.10">
    <property type="entry name" value="Tetratricopeptide repeat domain"/>
    <property type="match status" value="2"/>
</dbReference>
<dbReference type="GO" id="GO:0009451">
    <property type="term" value="P:RNA modification"/>
    <property type="evidence" value="ECO:0007669"/>
    <property type="project" value="InterPro"/>
</dbReference>
<dbReference type="FunFam" id="1.25.40.10:FF:000090">
    <property type="entry name" value="Pentatricopeptide repeat-containing protein, chloroplastic"/>
    <property type="match status" value="1"/>
</dbReference>
<gene>
    <name evidence="4" type="ORF">V8G54_027600</name>
</gene>
<feature type="repeat" description="PPR" evidence="2">
    <location>
        <begin position="374"/>
        <end position="404"/>
    </location>
</feature>
<keyword evidence="1" id="KW-0677">Repeat</keyword>
<feature type="repeat" description="PPR" evidence="2">
    <location>
        <begin position="339"/>
        <end position="373"/>
    </location>
</feature>
<evidence type="ECO:0000313" key="5">
    <source>
        <dbReference type="Proteomes" id="UP001374535"/>
    </source>
</evidence>
<dbReference type="InterPro" id="IPR046960">
    <property type="entry name" value="PPR_At4g14850-like_plant"/>
</dbReference>
<dbReference type="PANTHER" id="PTHR47926">
    <property type="entry name" value="PENTATRICOPEPTIDE REPEAT-CONTAINING PROTEIN"/>
    <property type="match status" value="1"/>
</dbReference>